<dbReference type="Pfam" id="PF00672">
    <property type="entry name" value="HAMP"/>
    <property type="match status" value="1"/>
</dbReference>
<dbReference type="PROSITE" id="PS50111">
    <property type="entry name" value="CHEMOTAXIS_TRANSDUC_2"/>
    <property type="match status" value="1"/>
</dbReference>
<dbReference type="InterPro" id="IPR003018">
    <property type="entry name" value="GAF"/>
</dbReference>
<evidence type="ECO:0000259" key="7">
    <source>
        <dbReference type="PROSITE" id="PS50885"/>
    </source>
</evidence>
<protein>
    <submittedName>
        <fullName evidence="8">HAMP domain-containing protein</fullName>
    </submittedName>
</protein>
<feature type="transmembrane region" description="Helical" evidence="4">
    <location>
        <begin position="30"/>
        <end position="52"/>
    </location>
</feature>
<dbReference type="InterPro" id="IPR004089">
    <property type="entry name" value="MCPsignal_dom"/>
</dbReference>
<dbReference type="InterPro" id="IPR003660">
    <property type="entry name" value="HAMP_dom"/>
</dbReference>
<organism evidence="8 9">
    <name type="scientific">Myxacorys almedinensis A</name>
    <dbReference type="NCBI Taxonomy" id="2690445"/>
    <lineage>
        <taxon>Bacteria</taxon>
        <taxon>Bacillati</taxon>
        <taxon>Cyanobacteriota</taxon>
        <taxon>Cyanophyceae</taxon>
        <taxon>Leptolyngbyales</taxon>
        <taxon>Leptolyngbyaceae</taxon>
        <taxon>Myxacorys</taxon>
        <taxon>Myxacorys almedinensis</taxon>
    </lineage>
</organism>
<proteinExistence type="inferred from homology"/>
<evidence type="ECO:0000259" key="5">
    <source>
        <dbReference type="PROSITE" id="PS50046"/>
    </source>
</evidence>
<feature type="transmembrane region" description="Helical" evidence="4">
    <location>
        <begin position="356"/>
        <end position="373"/>
    </location>
</feature>
<dbReference type="GO" id="GO:0007165">
    <property type="term" value="P:signal transduction"/>
    <property type="evidence" value="ECO:0007669"/>
    <property type="project" value="UniProtKB-KW"/>
</dbReference>
<keyword evidence="4" id="KW-0812">Transmembrane</keyword>
<dbReference type="RefSeq" id="WP_162425042.1">
    <property type="nucleotide sequence ID" value="NZ_WVIE01000032.1"/>
</dbReference>
<dbReference type="AlphaFoldDB" id="A0A8J7Z7G0"/>
<feature type="domain" description="HAMP" evidence="7">
    <location>
        <begin position="625"/>
        <end position="676"/>
    </location>
</feature>
<dbReference type="Pfam" id="PF00015">
    <property type="entry name" value="MCPsignal"/>
    <property type="match status" value="1"/>
</dbReference>
<feature type="domain" description="HAMP" evidence="7">
    <location>
        <begin position="375"/>
        <end position="427"/>
    </location>
</feature>
<evidence type="ECO:0000313" key="9">
    <source>
        <dbReference type="Proteomes" id="UP000646053"/>
    </source>
</evidence>
<dbReference type="Gene3D" id="1.10.287.950">
    <property type="entry name" value="Methyl-accepting chemotaxis protein"/>
    <property type="match status" value="1"/>
</dbReference>
<dbReference type="Gene3D" id="3.30.450.40">
    <property type="match status" value="1"/>
</dbReference>
<feature type="domain" description="Phytochrome chromophore attachment site" evidence="5">
    <location>
        <begin position="458"/>
        <end position="599"/>
    </location>
</feature>
<dbReference type="InterPro" id="IPR016132">
    <property type="entry name" value="Phyto_chromo_attachment"/>
</dbReference>
<dbReference type="SMART" id="SM00283">
    <property type="entry name" value="MA"/>
    <property type="match status" value="1"/>
</dbReference>
<dbReference type="Proteomes" id="UP000646053">
    <property type="component" value="Unassembled WGS sequence"/>
</dbReference>
<dbReference type="GO" id="GO:0016020">
    <property type="term" value="C:membrane"/>
    <property type="evidence" value="ECO:0007669"/>
    <property type="project" value="InterPro"/>
</dbReference>
<comment type="caution">
    <text evidence="8">The sequence shown here is derived from an EMBL/GenBank/DDBJ whole genome shotgun (WGS) entry which is preliminary data.</text>
</comment>
<dbReference type="EMBL" id="WVIE01000032">
    <property type="protein sequence ID" value="NDJ19516.1"/>
    <property type="molecule type" value="Genomic_DNA"/>
</dbReference>
<evidence type="ECO:0000313" key="8">
    <source>
        <dbReference type="EMBL" id="NDJ19516.1"/>
    </source>
</evidence>
<gene>
    <name evidence="8" type="ORF">GS601_19875</name>
</gene>
<evidence type="ECO:0000259" key="6">
    <source>
        <dbReference type="PROSITE" id="PS50111"/>
    </source>
</evidence>
<dbReference type="PROSITE" id="PS50046">
    <property type="entry name" value="PHYTOCHROME_2"/>
    <property type="match status" value="1"/>
</dbReference>
<dbReference type="PANTHER" id="PTHR32089:SF114">
    <property type="entry name" value="METHYL-ACCEPTING CHEMOTAXIS PROTEIN MCPB"/>
    <property type="match status" value="1"/>
</dbReference>
<keyword evidence="9" id="KW-1185">Reference proteome</keyword>
<evidence type="ECO:0000256" key="1">
    <source>
        <dbReference type="ARBA" id="ARBA00023224"/>
    </source>
</evidence>
<sequence length="956" mass="104173">MTLNPGTFFSQKTSDWLTWFRTLPLGRKQIAALIVCELIPILGLGVGSIVVLTSSLRSQLRSQAAAEVAVAETNYNLKINQMGFGSRGQSDNRAIIDVATLHQRKSAVPTELQDQVKQILKNEVKARRIEYATLVGQDLQIIVNANNNRAKEPIRTENLVNLIQAAIASNRQIKASETVSWEELQKEGAPLPDGVTDQEALIRYVVTPVKKRDSQEVIGALVFGDIVNGKPAIVAATQTAFSGGYSGVYLRRANGEFALVTSQAQGEQGQLQVGIPLSDAAILAQAATTKGETVTQRVSIGDQTHTIAARAMPNQVVETLEGATAVVTNTPTAILVRGTPETSLNRLLRTSLQQELVVLLASLAAILGWSVLYRRTVINPLEDLKSATEQFAQGDRTARAEISSGDEVGQLAIAFNQMADSIRGSETTLANEAYQQERYAKDAQAVSDITMQIRRSLNTDDIIQSTLEEVRKFLVVDRTMFYQFDHGSVNGTIIAESITDTVDSILYKSVTDWLGLSQIEHYQKRTLWSIENAKADHISDRYRENLRNLNINAEIAVPIRRNGQLVGLLCAQTLLSQNAPTPRIWQPSDLRFLSQLALQLGYALDQAQVLRERQEALQASELLKETLQQQIIQLLGEVQGVARGDLTVRASIGSGDIGTVANSFNTIVESLRQIVLKAQHSATQVNHLLSENEASVRQLADESLHQTHETTRILESVEQMTESVEAVTERARQAAIVAQSASAAAHTGETAMESSVQSIMTLRSTIEGATKTVKQLGDSSQQIARIVSLIHELAAQTDVLAINASLEASRAGEQGRGFAIVASEIGELAARSTAATRDVEKIVEAVQHQTQEVVTVMGQTAVQVVESAHSLKNSRQSLVHMVHLSNQIDDLVRSLLDAMTAQTQTTDAVTALVKDVAHVSTRTSGSSRQVSKALRQTVDVAEELQRSVETFRVERN</sequence>
<evidence type="ECO:0000256" key="3">
    <source>
        <dbReference type="PROSITE-ProRule" id="PRU00284"/>
    </source>
</evidence>
<dbReference type="SUPFAM" id="SSF58104">
    <property type="entry name" value="Methyl-accepting chemotaxis protein (MCP) signaling domain"/>
    <property type="match status" value="1"/>
</dbReference>
<dbReference type="SUPFAM" id="SSF55781">
    <property type="entry name" value="GAF domain-like"/>
    <property type="match status" value="1"/>
</dbReference>
<dbReference type="Pfam" id="PF01590">
    <property type="entry name" value="GAF"/>
    <property type="match status" value="1"/>
</dbReference>
<reference evidence="8" key="1">
    <citation type="submission" date="2019-12" db="EMBL/GenBank/DDBJ databases">
        <title>High-Quality draft genome sequences of three cyanobacteria isolated from the limestone walls of the Old Cathedral of Coimbra.</title>
        <authorList>
            <person name="Tiago I."/>
            <person name="Soares F."/>
            <person name="Portugal A."/>
        </authorList>
    </citation>
    <scope>NUCLEOTIDE SEQUENCE</scope>
    <source>
        <strain evidence="8">A</strain>
    </source>
</reference>
<dbReference type="InterPro" id="IPR029016">
    <property type="entry name" value="GAF-like_dom_sf"/>
</dbReference>
<comment type="similarity">
    <text evidence="2">Belongs to the methyl-accepting chemotaxis (MCP) protein family.</text>
</comment>
<evidence type="ECO:0000256" key="4">
    <source>
        <dbReference type="SAM" id="Phobius"/>
    </source>
</evidence>
<evidence type="ECO:0000256" key="2">
    <source>
        <dbReference type="ARBA" id="ARBA00029447"/>
    </source>
</evidence>
<dbReference type="SMART" id="SM00304">
    <property type="entry name" value="HAMP"/>
    <property type="match status" value="2"/>
</dbReference>
<dbReference type="SUPFAM" id="SSF158472">
    <property type="entry name" value="HAMP domain-like"/>
    <property type="match status" value="1"/>
</dbReference>
<dbReference type="PANTHER" id="PTHR32089">
    <property type="entry name" value="METHYL-ACCEPTING CHEMOTAXIS PROTEIN MCPB"/>
    <property type="match status" value="1"/>
</dbReference>
<dbReference type="SMART" id="SM00065">
    <property type="entry name" value="GAF"/>
    <property type="match status" value="1"/>
</dbReference>
<dbReference type="PROSITE" id="PS50885">
    <property type="entry name" value="HAMP"/>
    <property type="match status" value="2"/>
</dbReference>
<keyword evidence="4" id="KW-0472">Membrane</keyword>
<accession>A0A8J7Z7G0</accession>
<dbReference type="CDD" id="cd06225">
    <property type="entry name" value="HAMP"/>
    <property type="match status" value="2"/>
</dbReference>
<dbReference type="Gene3D" id="6.10.340.10">
    <property type="match status" value="1"/>
</dbReference>
<feature type="domain" description="Methyl-accepting transducer" evidence="6">
    <location>
        <begin position="681"/>
        <end position="917"/>
    </location>
</feature>
<keyword evidence="4" id="KW-1133">Transmembrane helix</keyword>
<name>A0A8J7Z7G0_9CYAN</name>
<keyword evidence="1 3" id="KW-0807">Transducer</keyword>